<protein>
    <submittedName>
        <fullName evidence="2">VIT1/CCC1 family predicted Fe2+/Mn2+ transporter</fullName>
    </submittedName>
</protein>
<name>A0A7Y9J4I4_9PSEU</name>
<gene>
    <name evidence="2" type="ORF">BJ983_001210</name>
</gene>
<evidence type="ECO:0000313" key="2">
    <source>
        <dbReference type="EMBL" id="NYD35108.1"/>
    </source>
</evidence>
<evidence type="ECO:0000313" key="3">
    <source>
        <dbReference type="Proteomes" id="UP000535890"/>
    </source>
</evidence>
<dbReference type="AlphaFoldDB" id="A0A7Y9J4I4"/>
<evidence type="ECO:0000256" key="1">
    <source>
        <dbReference type="SAM" id="Phobius"/>
    </source>
</evidence>
<sequence>MIILGIILLVVGYIVGISVLTYIGWILVVVGLILTILGAVGRGVGGRKTFF</sequence>
<keyword evidence="3" id="KW-1185">Reference proteome</keyword>
<dbReference type="EMBL" id="JACCBN010000001">
    <property type="protein sequence ID" value="NYD35108.1"/>
    <property type="molecule type" value="Genomic_DNA"/>
</dbReference>
<reference evidence="2 3" key="1">
    <citation type="submission" date="2020-07" db="EMBL/GenBank/DDBJ databases">
        <title>Sequencing the genomes of 1000 actinobacteria strains.</title>
        <authorList>
            <person name="Klenk H.-P."/>
        </authorList>
    </citation>
    <scope>NUCLEOTIDE SEQUENCE [LARGE SCALE GENOMIC DNA]</scope>
    <source>
        <strain evidence="2 3">DSM 45772</strain>
    </source>
</reference>
<feature type="transmembrane region" description="Helical" evidence="1">
    <location>
        <begin position="6"/>
        <end position="39"/>
    </location>
</feature>
<accession>A0A7Y9J4I4</accession>
<organism evidence="2 3">
    <name type="scientific">Actinomycetospora corticicola</name>
    <dbReference type="NCBI Taxonomy" id="663602"/>
    <lineage>
        <taxon>Bacteria</taxon>
        <taxon>Bacillati</taxon>
        <taxon>Actinomycetota</taxon>
        <taxon>Actinomycetes</taxon>
        <taxon>Pseudonocardiales</taxon>
        <taxon>Pseudonocardiaceae</taxon>
        <taxon>Actinomycetospora</taxon>
    </lineage>
</organism>
<comment type="caution">
    <text evidence="2">The sequence shown here is derived from an EMBL/GenBank/DDBJ whole genome shotgun (WGS) entry which is preliminary data.</text>
</comment>
<keyword evidence="1" id="KW-0812">Transmembrane</keyword>
<keyword evidence="1" id="KW-1133">Transmembrane helix</keyword>
<keyword evidence="1" id="KW-0472">Membrane</keyword>
<dbReference type="RefSeq" id="WP_179792991.1">
    <property type="nucleotide sequence ID" value="NZ_BAABHP010000004.1"/>
</dbReference>
<dbReference type="Proteomes" id="UP000535890">
    <property type="component" value="Unassembled WGS sequence"/>
</dbReference>
<proteinExistence type="predicted"/>